<gene>
    <name evidence="1" type="ORF">FME95_04245</name>
</gene>
<sequence length="129" mass="14757">MTQAPDIEIYIPKLTTEAAIQWLQGCFSQVQLTAKKKGMPKHAQPILCQHQQQEIAGLVFEKVSGHYTSIWLDSNQLPWRNDQEFAYAAAQHFNCAVRFVAQSWQQQQDPDAWSEITPQGDVQELIWAS</sequence>
<comment type="caution">
    <text evidence="1">The sequence shown here is derived from an EMBL/GenBank/DDBJ whole genome shotgun (WGS) entry which is preliminary data.</text>
</comment>
<accession>A0A5C8Z800</accession>
<evidence type="ECO:0000313" key="2">
    <source>
        <dbReference type="Proteomes" id="UP000321764"/>
    </source>
</evidence>
<organism evidence="1 2">
    <name type="scientific">Reinekea thalattae</name>
    <dbReference type="NCBI Taxonomy" id="2593301"/>
    <lineage>
        <taxon>Bacteria</taxon>
        <taxon>Pseudomonadati</taxon>
        <taxon>Pseudomonadota</taxon>
        <taxon>Gammaproteobacteria</taxon>
        <taxon>Oceanospirillales</taxon>
        <taxon>Saccharospirillaceae</taxon>
        <taxon>Reinekea</taxon>
    </lineage>
</organism>
<name>A0A5C8Z800_9GAMM</name>
<proteinExistence type="predicted"/>
<dbReference type="Proteomes" id="UP000321764">
    <property type="component" value="Unassembled WGS sequence"/>
</dbReference>
<dbReference type="OrthoDB" id="1495305at2"/>
<dbReference type="RefSeq" id="WP_147713176.1">
    <property type="nucleotide sequence ID" value="NZ_VKAD01000001.1"/>
</dbReference>
<dbReference type="EMBL" id="VKAD01000001">
    <property type="protein sequence ID" value="TXR53777.1"/>
    <property type="molecule type" value="Genomic_DNA"/>
</dbReference>
<dbReference type="AlphaFoldDB" id="A0A5C8Z800"/>
<evidence type="ECO:0000313" key="1">
    <source>
        <dbReference type="EMBL" id="TXR53777.1"/>
    </source>
</evidence>
<keyword evidence="2" id="KW-1185">Reference proteome</keyword>
<reference evidence="1 2" key="1">
    <citation type="submission" date="2019-07" db="EMBL/GenBank/DDBJ databases">
        <title>Reinekea sp. strain SSH23 genome sequencing and assembly.</title>
        <authorList>
            <person name="Kim I."/>
        </authorList>
    </citation>
    <scope>NUCLEOTIDE SEQUENCE [LARGE SCALE GENOMIC DNA]</scope>
    <source>
        <strain evidence="1 2">SSH23</strain>
    </source>
</reference>
<protein>
    <submittedName>
        <fullName evidence="1">Uncharacterized protein</fullName>
    </submittedName>
</protein>